<comment type="similarity">
    <text evidence="1">Belongs to the ABC transporter superfamily.</text>
</comment>
<evidence type="ECO:0000259" key="5">
    <source>
        <dbReference type="PROSITE" id="PS50893"/>
    </source>
</evidence>
<dbReference type="RefSeq" id="WP_015388709.1">
    <property type="nucleotide sequence ID" value="NZ_AP028932.1"/>
</dbReference>
<gene>
    <name evidence="6" type="ORF">GKC39_13585</name>
</gene>
<dbReference type="GO" id="GO:0005886">
    <property type="term" value="C:plasma membrane"/>
    <property type="evidence" value="ECO:0007669"/>
    <property type="project" value="TreeGrafter"/>
</dbReference>
<dbReference type="FunFam" id="3.40.50.300:FF:000056">
    <property type="entry name" value="Cell division ATP-binding protein FtsE"/>
    <property type="match status" value="1"/>
</dbReference>
<dbReference type="InterPro" id="IPR017871">
    <property type="entry name" value="ABC_transporter-like_CS"/>
</dbReference>
<evidence type="ECO:0000313" key="6">
    <source>
        <dbReference type="EMBL" id="MSE03095.1"/>
    </source>
</evidence>
<evidence type="ECO:0000256" key="2">
    <source>
        <dbReference type="ARBA" id="ARBA00022448"/>
    </source>
</evidence>
<feature type="domain" description="ABC transporter" evidence="5">
    <location>
        <begin position="4"/>
        <end position="226"/>
    </location>
</feature>
<proteinExistence type="inferred from homology"/>
<keyword evidence="3" id="KW-0547">Nucleotide-binding</keyword>
<comment type="caution">
    <text evidence="6">The sequence shown here is derived from an EMBL/GenBank/DDBJ whole genome shotgun (WGS) entry which is preliminary data.</text>
</comment>
<evidence type="ECO:0000256" key="4">
    <source>
        <dbReference type="ARBA" id="ARBA00022840"/>
    </source>
</evidence>
<protein>
    <submittedName>
        <fullName evidence="6">ATP-binding cassette domain-containing protein</fullName>
    </submittedName>
</protein>
<dbReference type="SMART" id="SM00382">
    <property type="entry name" value="AAA"/>
    <property type="match status" value="1"/>
</dbReference>
<dbReference type="InterPro" id="IPR003439">
    <property type="entry name" value="ABC_transporter-like_ATP-bd"/>
</dbReference>
<dbReference type="SUPFAM" id="SSF52540">
    <property type="entry name" value="P-loop containing nucleoside triphosphate hydrolases"/>
    <property type="match status" value="1"/>
</dbReference>
<reference evidence="6" key="1">
    <citation type="submission" date="2019-11" db="EMBL/GenBank/DDBJ databases">
        <title>Draft Genome Sequence of Plant Growth-Promoting Rhizosphere-Associated Bacteria.</title>
        <authorList>
            <person name="Vasilyev I.Y."/>
            <person name="Radchenko V."/>
            <person name="Ilnitskaya E.V."/>
        </authorList>
    </citation>
    <scope>NUCLEOTIDE SEQUENCE</scope>
    <source>
        <strain evidence="6">VRA_517_n</strain>
    </source>
</reference>
<dbReference type="PROSITE" id="PS00211">
    <property type="entry name" value="ABC_TRANSPORTER_1"/>
    <property type="match status" value="1"/>
</dbReference>
<evidence type="ECO:0000256" key="3">
    <source>
        <dbReference type="ARBA" id="ARBA00022741"/>
    </source>
</evidence>
<sequence length="227" mass="25005">MSLLTFQQTGYWYQDKSQPLFQDITISFEKGKFYTIAGASGTGKTTFLSLAGGLDTPKEGSILYNGEDISKIGLTKFRNQYVSIVFQSHHLIPYMTALQNVTTAMEITGSKENNKDASALSMLDKVGITEQQARQRVLTLSGGQQQRVSIARAFCCDTDLICADEPTGNLDEDTSKEIVRLFQDLAHKDGKCVIMVTHDEQIAKVSDINIRLSRGSFTVKENGTAVS</sequence>
<dbReference type="GO" id="GO:0022857">
    <property type="term" value="F:transmembrane transporter activity"/>
    <property type="evidence" value="ECO:0007669"/>
    <property type="project" value="TreeGrafter"/>
</dbReference>
<dbReference type="CDD" id="cd03255">
    <property type="entry name" value="ABC_MJ0796_LolCDE_FtsE"/>
    <property type="match status" value="1"/>
</dbReference>
<keyword evidence="2" id="KW-0813">Transport</keyword>
<dbReference type="Gene3D" id="3.40.50.300">
    <property type="entry name" value="P-loop containing nucleotide triphosphate hydrolases"/>
    <property type="match status" value="1"/>
</dbReference>
<accession>A0A6A8LG85</accession>
<dbReference type="InterPro" id="IPR003593">
    <property type="entry name" value="AAA+_ATPase"/>
</dbReference>
<organism evidence="6">
    <name type="scientific">Bacillus velezensis</name>
    <dbReference type="NCBI Taxonomy" id="492670"/>
    <lineage>
        <taxon>Bacteria</taxon>
        <taxon>Bacillati</taxon>
        <taxon>Bacillota</taxon>
        <taxon>Bacilli</taxon>
        <taxon>Bacillales</taxon>
        <taxon>Bacillaceae</taxon>
        <taxon>Bacillus</taxon>
        <taxon>Bacillus amyloliquefaciens group</taxon>
    </lineage>
</organism>
<dbReference type="GO" id="GO:0016887">
    <property type="term" value="F:ATP hydrolysis activity"/>
    <property type="evidence" value="ECO:0007669"/>
    <property type="project" value="InterPro"/>
</dbReference>
<dbReference type="InterPro" id="IPR017911">
    <property type="entry name" value="MacB-like_ATP-bd"/>
</dbReference>
<dbReference type="PANTHER" id="PTHR24220">
    <property type="entry name" value="IMPORT ATP-BINDING PROTEIN"/>
    <property type="match status" value="1"/>
</dbReference>
<dbReference type="GO" id="GO:0005524">
    <property type="term" value="F:ATP binding"/>
    <property type="evidence" value="ECO:0007669"/>
    <property type="project" value="UniProtKB-KW"/>
</dbReference>
<dbReference type="InterPro" id="IPR015854">
    <property type="entry name" value="ABC_transpr_LolD-like"/>
</dbReference>
<dbReference type="AlphaFoldDB" id="A0A6A8LG85"/>
<dbReference type="PROSITE" id="PS50893">
    <property type="entry name" value="ABC_TRANSPORTER_2"/>
    <property type="match status" value="1"/>
</dbReference>
<dbReference type="Pfam" id="PF00005">
    <property type="entry name" value="ABC_tran"/>
    <property type="match status" value="1"/>
</dbReference>
<evidence type="ECO:0000256" key="1">
    <source>
        <dbReference type="ARBA" id="ARBA00005417"/>
    </source>
</evidence>
<dbReference type="PANTHER" id="PTHR24220:SF689">
    <property type="entry name" value="LIPOPROTEIN-RELEASING SYSTEM ATP-BINDING PROTEIN LOLD"/>
    <property type="match status" value="1"/>
</dbReference>
<dbReference type="EMBL" id="WKKV01000006">
    <property type="protein sequence ID" value="MSE03095.1"/>
    <property type="molecule type" value="Genomic_DNA"/>
</dbReference>
<name>A0A6A8LG85_BACVE</name>
<dbReference type="InterPro" id="IPR027417">
    <property type="entry name" value="P-loop_NTPase"/>
</dbReference>
<keyword evidence="4 6" id="KW-0067">ATP-binding</keyword>